<feature type="non-terminal residue" evidence="1">
    <location>
        <position position="1"/>
    </location>
</feature>
<organism evidence="1 2">
    <name type="scientific">Aptenodytes forsteri</name>
    <name type="common">Emperor penguin</name>
    <dbReference type="NCBI Taxonomy" id="9233"/>
    <lineage>
        <taxon>Eukaryota</taxon>
        <taxon>Metazoa</taxon>
        <taxon>Chordata</taxon>
        <taxon>Craniata</taxon>
        <taxon>Vertebrata</taxon>
        <taxon>Euteleostomi</taxon>
        <taxon>Archelosauria</taxon>
        <taxon>Archosauria</taxon>
        <taxon>Dinosauria</taxon>
        <taxon>Saurischia</taxon>
        <taxon>Theropoda</taxon>
        <taxon>Coelurosauria</taxon>
        <taxon>Aves</taxon>
        <taxon>Neognathae</taxon>
        <taxon>Neoaves</taxon>
        <taxon>Aequornithes</taxon>
        <taxon>Sphenisciformes</taxon>
        <taxon>Spheniscidae</taxon>
        <taxon>Aptenodytes</taxon>
    </lineage>
</organism>
<sequence>LQEYPMNNMVTGYTSARDMKKYVGELRDFIPGTSGYVAYWIQNEINIYSDVKTKMKRK</sequence>
<reference evidence="1 2" key="1">
    <citation type="submission" date="2014-04" db="EMBL/GenBank/DDBJ databases">
        <title>Genome evolution of avian class.</title>
        <authorList>
            <person name="Zhang G."/>
            <person name="Li C."/>
        </authorList>
    </citation>
    <scope>NUCLEOTIDE SEQUENCE [LARGE SCALE GENOMIC DNA]</scope>
    <source>
        <strain evidence="1">BGI_AS27</strain>
    </source>
</reference>
<dbReference type="InterPro" id="IPR028065">
    <property type="entry name" value="TERB2"/>
</dbReference>
<gene>
    <name evidence="1" type="ORF">AS27_00669</name>
</gene>
<protein>
    <submittedName>
        <fullName evidence="1">Uncharacterized protein C15orf43</fullName>
    </submittedName>
</protein>
<name>A0A087QWE7_APTFO</name>
<proteinExistence type="predicted"/>
<dbReference type="AlphaFoldDB" id="A0A087QWE7"/>
<accession>A0A087QWE7</accession>
<feature type="non-terminal residue" evidence="1">
    <location>
        <position position="58"/>
    </location>
</feature>
<evidence type="ECO:0000313" key="2">
    <source>
        <dbReference type="Proteomes" id="UP000053286"/>
    </source>
</evidence>
<dbReference type="EMBL" id="KL225957">
    <property type="protein sequence ID" value="KFM05551.1"/>
    <property type="molecule type" value="Genomic_DNA"/>
</dbReference>
<dbReference type="Pfam" id="PF15101">
    <property type="entry name" value="TERB2"/>
    <property type="match status" value="1"/>
</dbReference>
<dbReference type="Proteomes" id="UP000053286">
    <property type="component" value="Unassembled WGS sequence"/>
</dbReference>
<dbReference type="STRING" id="9233.A0A087QWE7"/>
<evidence type="ECO:0000313" key="1">
    <source>
        <dbReference type="EMBL" id="KFM05551.1"/>
    </source>
</evidence>
<keyword evidence="2" id="KW-1185">Reference proteome</keyword>